<keyword evidence="5" id="KW-1185">Reference proteome</keyword>
<evidence type="ECO:0000313" key="5">
    <source>
        <dbReference type="Proteomes" id="UP000690515"/>
    </source>
</evidence>
<dbReference type="CDD" id="cd02968">
    <property type="entry name" value="SCO"/>
    <property type="match status" value="1"/>
</dbReference>
<name>A0ABS5ZD35_9GAMM</name>
<gene>
    <name evidence="4" type="ORF">KCG35_09220</name>
</gene>
<evidence type="ECO:0000256" key="2">
    <source>
        <dbReference type="ARBA" id="ARBA00023008"/>
    </source>
</evidence>
<dbReference type="EMBL" id="JAGSOY010000017">
    <property type="protein sequence ID" value="MBU2711241.1"/>
    <property type="molecule type" value="Genomic_DNA"/>
</dbReference>
<protein>
    <submittedName>
        <fullName evidence="4">SCO family protein</fullName>
    </submittedName>
</protein>
<evidence type="ECO:0000256" key="1">
    <source>
        <dbReference type="ARBA" id="ARBA00010996"/>
    </source>
</evidence>
<evidence type="ECO:0000313" key="4">
    <source>
        <dbReference type="EMBL" id="MBU2711241.1"/>
    </source>
</evidence>
<evidence type="ECO:0000259" key="3">
    <source>
        <dbReference type="PROSITE" id="PS51352"/>
    </source>
</evidence>
<dbReference type="PANTHER" id="PTHR12151">
    <property type="entry name" value="ELECTRON TRANSPORT PROTIN SCO1/SENC FAMILY MEMBER"/>
    <property type="match status" value="1"/>
</dbReference>
<dbReference type="Pfam" id="PF02630">
    <property type="entry name" value="SCO1-SenC"/>
    <property type="match status" value="1"/>
</dbReference>
<proteinExistence type="inferred from homology"/>
<sequence length="205" mass="22616">MTPKRIVLTAQCLLALAIIITAYFQFFKTDSAPYSPTSLMLGEHAPDFTLQSGQSSVSLSSFKHKQAVAIYFGYTSCPDVCPTGMSQLANAVKQLTPHGQTQIQGLMITLDPQRDSAEVVNTYAQFFFSDFKGLSGHPTAINTVANQYHVIYQRKPSVGSALQYTLDHSSNFYLIDKQGILRHVMPHTVPTDVLVKALRSLLNDN</sequence>
<dbReference type="InterPro" id="IPR003782">
    <property type="entry name" value="SCO1/SenC"/>
</dbReference>
<dbReference type="Gene3D" id="3.40.30.10">
    <property type="entry name" value="Glutaredoxin"/>
    <property type="match status" value="1"/>
</dbReference>
<dbReference type="InterPro" id="IPR036249">
    <property type="entry name" value="Thioredoxin-like_sf"/>
</dbReference>
<reference evidence="4 5" key="1">
    <citation type="submission" date="2021-04" db="EMBL/GenBank/DDBJ databases">
        <authorList>
            <person name="Pira H."/>
            <person name="Risdian C."/>
            <person name="Wink J."/>
        </authorList>
    </citation>
    <scope>NUCLEOTIDE SEQUENCE [LARGE SCALE GENOMIC DNA]</scope>
    <source>
        <strain evidence="4 5">WH53</strain>
    </source>
</reference>
<keyword evidence="2" id="KW-0186">Copper</keyword>
<dbReference type="PROSITE" id="PS51352">
    <property type="entry name" value="THIOREDOXIN_2"/>
    <property type="match status" value="1"/>
</dbReference>
<feature type="domain" description="Thioredoxin" evidence="3">
    <location>
        <begin position="39"/>
        <end position="203"/>
    </location>
</feature>
<dbReference type="SUPFAM" id="SSF52833">
    <property type="entry name" value="Thioredoxin-like"/>
    <property type="match status" value="1"/>
</dbReference>
<dbReference type="PANTHER" id="PTHR12151:SF25">
    <property type="entry name" value="LINALOOL DEHYDRATASE_ISOMERASE DOMAIN-CONTAINING PROTEIN"/>
    <property type="match status" value="1"/>
</dbReference>
<dbReference type="RefSeq" id="WP_215819405.1">
    <property type="nucleotide sequence ID" value="NZ_JAGSOY010000017.1"/>
</dbReference>
<comment type="similarity">
    <text evidence="1">Belongs to the SCO1/2 family.</text>
</comment>
<dbReference type="Proteomes" id="UP000690515">
    <property type="component" value="Unassembled WGS sequence"/>
</dbReference>
<comment type="caution">
    <text evidence="4">The sequence shown here is derived from an EMBL/GenBank/DDBJ whole genome shotgun (WGS) entry which is preliminary data.</text>
</comment>
<dbReference type="InterPro" id="IPR013766">
    <property type="entry name" value="Thioredoxin_domain"/>
</dbReference>
<organism evidence="4 5">
    <name type="scientific">Zooshikella harenae</name>
    <dbReference type="NCBI Taxonomy" id="2827238"/>
    <lineage>
        <taxon>Bacteria</taxon>
        <taxon>Pseudomonadati</taxon>
        <taxon>Pseudomonadota</taxon>
        <taxon>Gammaproteobacteria</taxon>
        <taxon>Oceanospirillales</taxon>
        <taxon>Zooshikellaceae</taxon>
        <taxon>Zooshikella</taxon>
    </lineage>
</organism>
<accession>A0ABS5ZD35</accession>